<evidence type="ECO:0000313" key="2">
    <source>
        <dbReference type="EMBL" id="MDA3733500.1"/>
    </source>
</evidence>
<feature type="chain" id="PRO_5041293432" evidence="1">
    <location>
        <begin position="25"/>
        <end position="205"/>
    </location>
</feature>
<keyword evidence="3" id="KW-1185">Reference proteome</keyword>
<sequence length="205" mass="22558">MNKMKYITSILVLGATLMAPTALMASEVKADTTKNVNTTATNEVAIVKEGSQTSTSSAITFKKDEYVRITQSLNKEKIQTFDSQINIMGEARTGTKIEIIVYTGEKMDTPAPTETNSYKVYKVKEVGATKMFSQLIDLSEGTNHVIIKYTYELDDKKGSQSIIIERKTEVEKEKIKTFIADDASGILGKINEPAAKTTPAVVTKE</sequence>
<reference evidence="2" key="1">
    <citation type="journal article" date="2023" name="Int. J. Syst. Evol. Microbiol.">
        <title>&lt;i&gt;Holtiella tumoricola&lt;/i&gt; gen. nov. sp. nov., isolated from a human clinical sample.</title>
        <authorList>
            <person name="Allen-Vercoe E."/>
            <person name="Daigneault M.C."/>
            <person name="Vancuren S.J."/>
            <person name="Cochrane K."/>
            <person name="O'Neal L.L."/>
            <person name="Sankaranarayanan K."/>
            <person name="Lawson P.A."/>
        </authorList>
    </citation>
    <scope>NUCLEOTIDE SEQUENCE</scope>
    <source>
        <strain evidence="2">CC70A</strain>
    </source>
</reference>
<name>A0AA42DQS2_9FIRM</name>
<gene>
    <name evidence="2" type="ORF">PBV87_18630</name>
</gene>
<dbReference type="EMBL" id="JAQIFT010000062">
    <property type="protein sequence ID" value="MDA3733500.1"/>
    <property type="molecule type" value="Genomic_DNA"/>
</dbReference>
<dbReference type="RefSeq" id="WP_271013316.1">
    <property type="nucleotide sequence ID" value="NZ_JAQIFT010000062.1"/>
</dbReference>
<accession>A0AA42DQS2</accession>
<organism evidence="2 3">
    <name type="scientific">Holtiella tumoricola</name>
    <dbReference type="NCBI Taxonomy" id="3018743"/>
    <lineage>
        <taxon>Bacteria</taxon>
        <taxon>Bacillati</taxon>
        <taxon>Bacillota</taxon>
        <taxon>Clostridia</taxon>
        <taxon>Lachnospirales</taxon>
        <taxon>Cellulosilyticaceae</taxon>
        <taxon>Holtiella</taxon>
    </lineage>
</organism>
<evidence type="ECO:0000256" key="1">
    <source>
        <dbReference type="SAM" id="SignalP"/>
    </source>
</evidence>
<comment type="caution">
    <text evidence="2">The sequence shown here is derived from an EMBL/GenBank/DDBJ whole genome shotgun (WGS) entry which is preliminary data.</text>
</comment>
<dbReference type="Proteomes" id="UP001169242">
    <property type="component" value="Unassembled WGS sequence"/>
</dbReference>
<feature type="signal peptide" evidence="1">
    <location>
        <begin position="1"/>
        <end position="24"/>
    </location>
</feature>
<proteinExistence type="predicted"/>
<protein>
    <submittedName>
        <fullName evidence="2">Uncharacterized protein</fullName>
    </submittedName>
</protein>
<evidence type="ECO:0000313" key="3">
    <source>
        <dbReference type="Proteomes" id="UP001169242"/>
    </source>
</evidence>
<keyword evidence="1" id="KW-0732">Signal</keyword>
<dbReference type="AlphaFoldDB" id="A0AA42DQS2"/>